<proteinExistence type="predicted"/>
<keyword evidence="3" id="KW-1185">Reference proteome</keyword>
<evidence type="ECO:0000256" key="1">
    <source>
        <dbReference type="SAM" id="Phobius"/>
    </source>
</evidence>
<accession>A0A840QJW2</accession>
<sequence length="47" mass="5098">MTTPQGWVGPAAIVAGVLLLIVALFRRSRATLAKKRRATHPGGADWW</sequence>
<evidence type="ECO:0000313" key="2">
    <source>
        <dbReference type="EMBL" id="MBB5158353.1"/>
    </source>
</evidence>
<evidence type="ECO:0000313" key="3">
    <source>
        <dbReference type="Proteomes" id="UP000584374"/>
    </source>
</evidence>
<gene>
    <name evidence="2" type="ORF">BJ970_005952</name>
</gene>
<feature type="transmembrane region" description="Helical" evidence="1">
    <location>
        <begin position="6"/>
        <end position="25"/>
    </location>
</feature>
<protein>
    <submittedName>
        <fullName evidence="2">Uncharacterized protein</fullName>
    </submittedName>
</protein>
<reference evidence="2 3" key="1">
    <citation type="submission" date="2020-08" db="EMBL/GenBank/DDBJ databases">
        <title>Sequencing the genomes of 1000 actinobacteria strains.</title>
        <authorList>
            <person name="Klenk H.-P."/>
        </authorList>
    </citation>
    <scope>NUCLEOTIDE SEQUENCE [LARGE SCALE GENOMIC DNA]</scope>
    <source>
        <strain evidence="2 3">DSM 45584</strain>
    </source>
</reference>
<name>A0A840QJW2_9PSEU</name>
<dbReference type="AlphaFoldDB" id="A0A840QJW2"/>
<keyword evidence="1" id="KW-0812">Transmembrane</keyword>
<keyword evidence="1" id="KW-0472">Membrane</keyword>
<comment type="caution">
    <text evidence="2">The sequence shown here is derived from an EMBL/GenBank/DDBJ whole genome shotgun (WGS) entry which is preliminary data.</text>
</comment>
<keyword evidence="1" id="KW-1133">Transmembrane helix</keyword>
<dbReference type="EMBL" id="JACHIW010000002">
    <property type="protein sequence ID" value="MBB5158353.1"/>
    <property type="molecule type" value="Genomic_DNA"/>
</dbReference>
<dbReference type="Proteomes" id="UP000584374">
    <property type="component" value="Unassembled WGS sequence"/>
</dbReference>
<organism evidence="2 3">
    <name type="scientific">Saccharopolyspora phatthalungensis</name>
    <dbReference type="NCBI Taxonomy" id="664693"/>
    <lineage>
        <taxon>Bacteria</taxon>
        <taxon>Bacillati</taxon>
        <taxon>Actinomycetota</taxon>
        <taxon>Actinomycetes</taxon>
        <taxon>Pseudonocardiales</taxon>
        <taxon>Pseudonocardiaceae</taxon>
        <taxon>Saccharopolyspora</taxon>
    </lineage>
</organism>